<evidence type="ECO:0000313" key="2">
    <source>
        <dbReference type="EMBL" id="RNL63366.1"/>
    </source>
</evidence>
<dbReference type="Pfam" id="PF18029">
    <property type="entry name" value="Glyoxalase_6"/>
    <property type="match status" value="1"/>
</dbReference>
<proteinExistence type="predicted"/>
<dbReference type="PANTHER" id="PTHR35908:SF1">
    <property type="entry name" value="CONSERVED PROTEIN"/>
    <property type="match status" value="1"/>
</dbReference>
<dbReference type="InterPro" id="IPR041581">
    <property type="entry name" value="Glyoxalase_6"/>
</dbReference>
<dbReference type="EMBL" id="RJSE01000007">
    <property type="protein sequence ID" value="RNL63366.1"/>
    <property type="molecule type" value="Genomic_DNA"/>
</dbReference>
<evidence type="ECO:0000313" key="3">
    <source>
        <dbReference type="Proteomes" id="UP000267128"/>
    </source>
</evidence>
<name>A0A3N0CK18_9ACTN</name>
<accession>A0A3N0CK18</accession>
<dbReference type="Proteomes" id="UP000267128">
    <property type="component" value="Unassembled WGS sequence"/>
</dbReference>
<gene>
    <name evidence="2" type="ORF">EFK50_12785</name>
</gene>
<sequence length="110" mass="12591">MSSYRTLELAVDAVDAAAIGAWWADVFGAELHRKSGTSWHWIEDVPGMPFDAWVFGDVPEPKTVKNRWHWDLYGEVPDFLARGATLLWEQPRWTVLADPEGNEFCVFPRT</sequence>
<dbReference type="SUPFAM" id="SSF54593">
    <property type="entry name" value="Glyoxalase/Bleomycin resistance protein/Dihydroxybiphenyl dioxygenase"/>
    <property type="match status" value="1"/>
</dbReference>
<reference evidence="2 3" key="1">
    <citation type="submission" date="2018-11" db="EMBL/GenBank/DDBJ databases">
        <authorList>
            <person name="Li F."/>
        </authorList>
    </citation>
    <scope>NUCLEOTIDE SEQUENCE [LARGE SCALE GENOMIC DNA]</scope>
    <source>
        <strain evidence="2 3">Gsoil 097</strain>
    </source>
</reference>
<dbReference type="PANTHER" id="PTHR35908">
    <property type="entry name" value="HYPOTHETICAL FUSION PROTEIN"/>
    <property type="match status" value="1"/>
</dbReference>
<keyword evidence="3" id="KW-1185">Reference proteome</keyword>
<dbReference type="InterPro" id="IPR029068">
    <property type="entry name" value="Glyas_Bleomycin-R_OHBP_Dase"/>
</dbReference>
<organism evidence="2 3">
    <name type="scientific">Nocardioides marmoriginsengisoli</name>
    <dbReference type="NCBI Taxonomy" id="661483"/>
    <lineage>
        <taxon>Bacteria</taxon>
        <taxon>Bacillati</taxon>
        <taxon>Actinomycetota</taxon>
        <taxon>Actinomycetes</taxon>
        <taxon>Propionibacteriales</taxon>
        <taxon>Nocardioidaceae</taxon>
        <taxon>Nocardioides</taxon>
    </lineage>
</organism>
<dbReference type="OrthoDB" id="3212826at2"/>
<dbReference type="Gene3D" id="3.10.180.10">
    <property type="entry name" value="2,3-Dihydroxybiphenyl 1,2-Dioxygenase, domain 1"/>
    <property type="match status" value="1"/>
</dbReference>
<evidence type="ECO:0000259" key="1">
    <source>
        <dbReference type="Pfam" id="PF18029"/>
    </source>
</evidence>
<protein>
    <submittedName>
        <fullName evidence="2">VOC family protein</fullName>
    </submittedName>
</protein>
<comment type="caution">
    <text evidence="2">The sequence shown here is derived from an EMBL/GenBank/DDBJ whole genome shotgun (WGS) entry which is preliminary data.</text>
</comment>
<dbReference type="AlphaFoldDB" id="A0A3N0CK18"/>
<feature type="domain" description="Glyoxalase-like" evidence="1">
    <location>
        <begin position="9"/>
        <end position="107"/>
    </location>
</feature>